<comment type="caution">
    <text evidence="2">The sequence shown here is derived from an EMBL/GenBank/DDBJ whole genome shotgun (WGS) entry which is preliminary data.</text>
</comment>
<evidence type="ECO:0000313" key="2">
    <source>
        <dbReference type="EMBL" id="KIL75843.1"/>
    </source>
</evidence>
<dbReference type="InterPro" id="IPR051531">
    <property type="entry name" value="N-acetyltransferase"/>
</dbReference>
<dbReference type="PROSITE" id="PS51186">
    <property type="entry name" value="GNAT"/>
    <property type="match status" value="1"/>
</dbReference>
<dbReference type="Pfam" id="PF13302">
    <property type="entry name" value="Acetyltransf_3"/>
    <property type="match status" value="1"/>
</dbReference>
<evidence type="ECO:0000259" key="1">
    <source>
        <dbReference type="PROSITE" id="PS51186"/>
    </source>
</evidence>
<keyword evidence="3" id="KW-1185">Reference proteome</keyword>
<evidence type="ECO:0000313" key="3">
    <source>
        <dbReference type="Proteomes" id="UP000031982"/>
    </source>
</evidence>
<sequence length="161" mass="18583">MLETERCLINTIKKSDYIDVENLYGNDEVRKFLGGIRSGDSIKEVFADMLTSGKDSYYWVVREKHTDNFIGLVSLDLHHEEVYLELSYQFLPKWWGKGYATEVVQGLINYALNELKLSKVIAETQTANKSSCRLLERVGMKLERTLTRFGSEQAIYSIEKV</sequence>
<dbReference type="Proteomes" id="UP000031982">
    <property type="component" value="Unassembled WGS sequence"/>
</dbReference>
<dbReference type="RefSeq" id="WP_041096459.1">
    <property type="nucleotide sequence ID" value="NZ_JARTHD010000062.1"/>
</dbReference>
<dbReference type="InterPro" id="IPR000182">
    <property type="entry name" value="GNAT_dom"/>
</dbReference>
<dbReference type="PANTHER" id="PTHR43792">
    <property type="entry name" value="GNAT FAMILY, PUTATIVE (AFU_ORTHOLOGUE AFUA_3G00765)-RELATED-RELATED"/>
    <property type="match status" value="1"/>
</dbReference>
<dbReference type="InterPro" id="IPR016181">
    <property type="entry name" value="Acyl_CoA_acyltransferase"/>
</dbReference>
<protein>
    <submittedName>
        <fullName evidence="2">GCN5 N-acetyltransferase</fullName>
    </submittedName>
</protein>
<dbReference type="SUPFAM" id="SSF55729">
    <property type="entry name" value="Acyl-CoA N-acyltransferases (Nat)"/>
    <property type="match status" value="1"/>
</dbReference>
<name>A0ABR5APU5_BACBA</name>
<reference evidence="2 3" key="1">
    <citation type="submission" date="2015-01" db="EMBL/GenBank/DDBJ databases">
        <title>Genome Assembly of Bacillus badius MTCC 1458.</title>
        <authorList>
            <person name="Verma A."/>
            <person name="Khatri I."/>
            <person name="Mual P."/>
            <person name="Subramanian S."/>
            <person name="Krishnamurthi S."/>
        </authorList>
    </citation>
    <scope>NUCLEOTIDE SEQUENCE [LARGE SCALE GENOMIC DNA]</scope>
    <source>
        <strain evidence="2 3">MTCC 1458</strain>
    </source>
</reference>
<gene>
    <name evidence="2" type="ORF">SD77_2792</name>
</gene>
<dbReference type="Gene3D" id="3.40.630.30">
    <property type="match status" value="1"/>
</dbReference>
<accession>A0ABR5APU5</accession>
<feature type="domain" description="N-acetyltransferase" evidence="1">
    <location>
        <begin position="7"/>
        <end position="161"/>
    </location>
</feature>
<organism evidence="2 3">
    <name type="scientific">Bacillus badius</name>
    <dbReference type="NCBI Taxonomy" id="1455"/>
    <lineage>
        <taxon>Bacteria</taxon>
        <taxon>Bacillati</taxon>
        <taxon>Bacillota</taxon>
        <taxon>Bacilli</taxon>
        <taxon>Bacillales</taxon>
        <taxon>Bacillaceae</taxon>
        <taxon>Pseudobacillus</taxon>
    </lineage>
</organism>
<proteinExistence type="predicted"/>
<dbReference type="EMBL" id="JXLP01000022">
    <property type="protein sequence ID" value="KIL75843.1"/>
    <property type="molecule type" value="Genomic_DNA"/>
</dbReference>
<dbReference type="PANTHER" id="PTHR43792:SF1">
    <property type="entry name" value="N-ACETYLTRANSFERASE DOMAIN-CONTAINING PROTEIN"/>
    <property type="match status" value="1"/>
</dbReference>